<dbReference type="GO" id="GO:0052861">
    <property type="term" value="F:endo-1,3(4)-beta-glucanase activity"/>
    <property type="evidence" value="ECO:0007669"/>
    <property type="project" value="InterPro"/>
</dbReference>
<dbReference type="InterPro" id="IPR040451">
    <property type="entry name" value="GH81_N"/>
</dbReference>
<keyword evidence="8" id="KW-0624">Polysaccharide degradation</keyword>
<keyword evidence="12" id="KW-1185">Reference proteome</keyword>
<accession>A0A4P9Z909</accession>
<dbReference type="Gene3D" id="1.10.287.1170">
    <property type="entry name" value="glycoside hydrolase family 81 endo-[beta] glucanase"/>
    <property type="match status" value="1"/>
</dbReference>
<protein>
    <recommendedName>
        <fullName evidence="3">glucan endo-1,3-beta-D-glucosidase</fullName>
        <ecNumber evidence="3">3.2.1.39</ecNumber>
    </recommendedName>
</protein>
<reference evidence="12" key="1">
    <citation type="journal article" date="2018" name="Nat. Microbiol.">
        <title>Leveraging single-cell genomics to expand the fungal tree of life.</title>
        <authorList>
            <person name="Ahrendt S.R."/>
            <person name="Quandt C.A."/>
            <person name="Ciobanu D."/>
            <person name="Clum A."/>
            <person name="Salamov A."/>
            <person name="Andreopoulos B."/>
            <person name="Cheng J.F."/>
            <person name="Woyke T."/>
            <person name="Pelin A."/>
            <person name="Henrissat B."/>
            <person name="Reynolds N.K."/>
            <person name="Benny G.L."/>
            <person name="Smith M.E."/>
            <person name="James T.Y."/>
            <person name="Grigoriev I.V."/>
        </authorList>
    </citation>
    <scope>NUCLEOTIDE SEQUENCE [LARGE SCALE GENOMIC DNA]</scope>
    <source>
        <strain evidence="12">Baker2002</strain>
    </source>
</reference>
<dbReference type="GO" id="GO:0071555">
    <property type="term" value="P:cell wall organization"/>
    <property type="evidence" value="ECO:0007669"/>
    <property type="project" value="UniProtKB-KW"/>
</dbReference>
<evidence type="ECO:0000256" key="5">
    <source>
        <dbReference type="ARBA" id="ARBA00023277"/>
    </source>
</evidence>
<evidence type="ECO:0000256" key="1">
    <source>
        <dbReference type="ARBA" id="ARBA00000382"/>
    </source>
</evidence>
<evidence type="ECO:0000259" key="10">
    <source>
        <dbReference type="Pfam" id="PF17652"/>
    </source>
</evidence>
<feature type="domain" description="Glycosyl hydrolase family 81 N-terminal" evidence="9">
    <location>
        <begin position="33"/>
        <end position="333"/>
    </location>
</feature>
<evidence type="ECO:0000256" key="6">
    <source>
        <dbReference type="ARBA" id="ARBA00023295"/>
    </source>
</evidence>
<keyword evidence="4 11" id="KW-0378">Hydrolase</keyword>
<evidence type="ECO:0000313" key="11">
    <source>
        <dbReference type="EMBL" id="RKP29205.1"/>
    </source>
</evidence>
<evidence type="ECO:0000256" key="2">
    <source>
        <dbReference type="ARBA" id="ARBA00010730"/>
    </source>
</evidence>
<keyword evidence="6" id="KW-0326">Glycosidase</keyword>
<dbReference type="PANTHER" id="PTHR31983">
    <property type="entry name" value="ENDO-1,3(4)-BETA-GLUCANASE 1"/>
    <property type="match status" value="1"/>
</dbReference>
<dbReference type="GO" id="GO:0009986">
    <property type="term" value="C:cell surface"/>
    <property type="evidence" value="ECO:0007669"/>
    <property type="project" value="TreeGrafter"/>
</dbReference>
<proteinExistence type="inferred from homology"/>
<dbReference type="InterPro" id="IPR005200">
    <property type="entry name" value="Endo-beta-glucanase"/>
</dbReference>
<dbReference type="Gene3D" id="2.70.98.30">
    <property type="entry name" value="Golgi alpha-mannosidase II, domain 4"/>
    <property type="match status" value="1"/>
</dbReference>
<organism evidence="11 12">
    <name type="scientific">Metschnikowia bicuspidata</name>
    <dbReference type="NCBI Taxonomy" id="27322"/>
    <lineage>
        <taxon>Eukaryota</taxon>
        <taxon>Fungi</taxon>
        <taxon>Dikarya</taxon>
        <taxon>Ascomycota</taxon>
        <taxon>Saccharomycotina</taxon>
        <taxon>Pichiomycetes</taxon>
        <taxon>Metschnikowiaceae</taxon>
        <taxon>Metschnikowia</taxon>
    </lineage>
</organism>
<dbReference type="GO" id="GO:0042973">
    <property type="term" value="F:glucan endo-1,3-beta-D-glucosidase activity"/>
    <property type="evidence" value="ECO:0007669"/>
    <property type="project" value="UniProtKB-EC"/>
</dbReference>
<dbReference type="EMBL" id="ML004501">
    <property type="protein sequence ID" value="RKP29205.1"/>
    <property type="molecule type" value="Genomic_DNA"/>
</dbReference>
<dbReference type="EC" id="3.2.1.39" evidence="3"/>
<dbReference type="PANTHER" id="PTHR31983:SF0">
    <property type="entry name" value="GLUCAN ENDO-1,3-BETA-D-GLUCOSIDASE 2"/>
    <property type="match status" value="1"/>
</dbReference>
<evidence type="ECO:0000256" key="7">
    <source>
        <dbReference type="ARBA" id="ARBA00023316"/>
    </source>
</evidence>
<evidence type="ECO:0000259" key="9">
    <source>
        <dbReference type="Pfam" id="PF03639"/>
    </source>
</evidence>
<dbReference type="GO" id="GO:0000272">
    <property type="term" value="P:polysaccharide catabolic process"/>
    <property type="evidence" value="ECO:0007669"/>
    <property type="project" value="UniProtKB-KW"/>
</dbReference>
<dbReference type="Pfam" id="PF03639">
    <property type="entry name" value="Glyco_hydro_81"/>
    <property type="match status" value="1"/>
</dbReference>
<evidence type="ECO:0000313" key="12">
    <source>
        <dbReference type="Proteomes" id="UP000268321"/>
    </source>
</evidence>
<dbReference type="PROSITE" id="PS52008">
    <property type="entry name" value="GH81"/>
    <property type="match status" value="1"/>
</dbReference>
<dbReference type="Proteomes" id="UP000268321">
    <property type="component" value="Unassembled WGS sequence"/>
</dbReference>
<evidence type="ECO:0000256" key="8">
    <source>
        <dbReference type="ARBA" id="ARBA00023326"/>
    </source>
</evidence>
<dbReference type="OrthoDB" id="4473401at2759"/>
<dbReference type="InterPro" id="IPR040720">
    <property type="entry name" value="GH81_C"/>
</dbReference>
<dbReference type="Gene3D" id="1.20.5.420">
    <property type="entry name" value="Immunoglobulin FC, subunit C"/>
    <property type="match status" value="1"/>
</dbReference>
<gene>
    <name evidence="11" type="ORF">METBISCDRAFT_24436</name>
</gene>
<evidence type="ECO:0000256" key="3">
    <source>
        <dbReference type="ARBA" id="ARBA00012780"/>
    </source>
</evidence>
<evidence type="ECO:0000256" key="4">
    <source>
        <dbReference type="ARBA" id="ARBA00022801"/>
    </source>
</evidence>
<comment type="similarity">
    <text evidence="2">Belongs to the glycosyl hydrolase 81 family.</text>
</comment>
<keyword evidence="5" id="KW-0119">Carbohydrate metabolism</keyword>
<name>A0A4P9Z909_9ASCO</name>
<feature type="domain" description="Glycosyl hydrolase family 81 C-terminal" evidence="10">
    <location>
        <begin position="344"/>
        <end position="694"/>
    </location>
</feature>
<comment type="catalytic activity">
    <reaction evidence="1">
        <text>Hydrolysis of (1-&gt;3)-beta-D-glucosidic linkages in (1-&gt;3)-beta-D-glucans.</text>
        <dbReference type="EC" id="3.2.1.39"/>
    </reaction>
</comment>
<dbReference type="Pfam" id="PF17652">
    <property type="entry name" value="Glyco_hydro81C"/>
    <property type="match status" value="1"/>
</dbReference>
<dbReference type="AlphaFoldDB" id="A0A4P9Z909"/>
<keyword evidence="7" id="KW-0961">Cell wall biogenesis/degradation</keyword>
<sequence>MVTLFQPISTDAPPQTFNRVQHCQPPVGNLVWGPLQTNNSFSNLLLYDQTWPVWTHPYLIWFSKDGDEYHGMSVNHTERDQIVFGPPDLTPPQYFSNPVKIKLITFTGCNWKKVQCTVVNMSKLSATVKLSAEGCGSLHMPLVLGMGFATATYYDEIPVLHSAVGFQEMRQVGLVNGCCAKYWVKLSDQRVWTIYVSVDFNNVLILCDHNHIRATKKSTKCTIQVCKGNSVAFDSVCGIYPLSATLSGEVDPDKRLGTYSIIYSNDGSSSSGKGLVWALPHHQSTLVPEVQATFTGLTLDSTTKGLLKAYNTDSLKMIIPDLPIDIGFEPWTSVNGFRYDPANYKDSVKAIIRDVATNDANDDILGACDLDSMYFGGKQLDKYAYIAYVAKFILQDDTILKRVLPRIKLAIEKYARNFQKFPLCYDESWKGIISSASQELDFGNSNYNDHHFHYGYHIHAIALVSAVDKDWLFSNSNLVYNYAILLIRDYANPTNTDSYFPQFRCFDWFHGHSFAAGIYPSGDGKSEESSSEDYHSIHALKLFALITGNKELEMTANLVLGIMKNSLNRYFLFLSDNKDMPPQILPNKVSGILFENKIDYATYFGRGTIGDEYIHGIHMLPITSISSYIRGQGFVEEEWSLKLASIVDRIPDGWRGLLKLNQGLFDPKAAWKWFARSDWDPKLIDGGMSRTWSLAYLAGIGGAN</sequence>